<gene>
    <name evidence="1" type="ORF">BJ138DRAFT_1115162</name>
</gene>
<evidence type="ECO:0000313" key="1">
    <source>
        <dbReference type="EMBL" id="KAH7909248.1"/>
    </source>
</evidence>
<sequence length="270" mass="30369">MSQPPLAQIVSDVRIVRSTSFASYVLLVWDFFLTIEDEVRAVYQKFVRGCVKTGFNGQITYIWSSPRSAVKILYLCNRYGNLLVQPVSLAQTTGLLNINQSSACLAFVWIQSMSQFLTYGSVHVLVLLRVWVLCGRSRNITMVLFTVFMVYIFSCVGLAIYALGVHHDKVWASDTGTCSGAIPNYTWLLWVISFLLDVGLFSVTITMLRQQTTFPGHSQISHLIRGLYKESVIFLGANTLTDVLNTVAWVLYAKRPLNFMANSFVLFLSS</sequence>
<reference evidence="1" key="1">
    <citation type="journal article" date="2021" name="New Phytol.">
        <title>Evolutionary innovations through gain and loss of genes in the ectomycorrhizal Boletales.</title>
        <authorList>
            <person name="Wu G."/>
            <person name="Miyauchi S."/>
            <person name="Morin E."/>
            <person name="Kuo A."/>
            <person name="Drula E."/>
            <person name="Varga T."/>
            <person name="Kohler A."/>
            <person name="Feng B."/>
            <person name="Cao Y."/>
            <person name="Lipzen A."/>
            <person name="Daum C."/>
            <person name="Hundley H."/>
            <person name="Pangilinan J."/>
            <person name="Johnson J."/>
            <person name="Barry K."/>
            <person name="LaButti K."/>
            <person name="Ng V."/>
            <person name="Ahrendt S."/>
            <person name="Min B."/>
            <person name="Choi I.G."/>
            <person name="Park H."/>
            <person name="Plett J.M."/>
            <person name="Magnuson J."/>
            <person name="Spatafora J.W."/>
            <person name="Nagy L.G."/>
            <person name="Henrissat B."/>
            <person name="Grigoriev I.V."/>
            <person name="Yang Z.L."/>
            <person name="Xu J."/>
            <person name="Martin F.M."/>
        </authorList>
    </citation>
    <scope>NUCLEOTIDE SEQUENCE</scope>
    <source>
        <strain evidence="1">ATCC 28755</strain>
    </source>
</reference>
<dbReference type="Proteomes" id="UP000790377">
    <property type="component" value="Unassembled WGS sequence"/>
</dbReference>
<organism evidence="1 2">
    <name type="scientific">Hygrophoropsis aurantiaca</name>
    <dbReference type="NCBI Taxonomy" id="72124"/>
    <lineage>
        <taxon>Eukaryota</taxon>
        <taxon>Fungi</taxon>
        <taxon>Dikarya</taxon>
        <taxon>Basidiomycota</taxon>
        <taxon>Agaricomycotina</taxon>
        <taxon>Agaricomycetes</taxon>
        <taxon>Agaricomycetidae</taxon>
        <taxon>Boletales</taxon>
        <taxon>Coniophorineae</taxon>
        <taxon>Hygrophoropsidaceae</taxon>
        <taxon>Hygrophoropsis</taxon>
    </lineage>
</organism>
<protein>
    <submittedName>
        <fullName evidence="1">Uncharacterized protein</fullName>
    </submittedName>
</protein>
<proteinExistence type="predicted"/>
<keyword evidence="2" id="KW-1185">Reference proteome</keyword>
<name>A0ACB8A833_9AGAM</name>
<evidence type="ECO:0000313" key="2">
    <source>
        <dbReference type="Proteomes" id="UP000790377"/>
    </source>
</evidence>
<dbReference type="EMBL" id="MU267771">
    <property type="protein sequence ID" value="KAH7909248.1"/>
    <property type="molecule type" value="Genomic_DNA"/>
</dbReference>
<comment type="caution">
    <text evidence="1">The sequence shown here is derived from an EMBL/GenBank/DDBJ whole genome shotgun (WGS) entry which is preliminary data.</text>
</comment>
<accession>A0ACB8A833</accession>